<organism evidence="2 3">
    <name type="scientific">Halobacillus litoralis</name>
    <dbReference type="NCBI Taxonomy" id="45668"/>
    <lineage>
        <taxon>Bacteria</taxon>
        <taxon>Bacillati</taxon>
        <taxon>Bacillota</taxon>
        <taxon>Bacilli</taxon>
        <taxon>Bacillales</taxon>
        <taxon>Bacillaceae</taxon>
        <taxon>Halobacillus</taxon>
    </lineage>
</organism>
<evidence type="ECO:0000259" key="1">
    <source>
        <dbReference type="Pfam" id="PF10026"/>
    </source>
</evidence>
<reference evidence="2 3" key="1">
    <citation type="submission" date="2019-11" db="EMBL/GenBank/DDBJ databases">
        <title>Genome sequences of 17 halophilic strains isolated from different environments.</title>
        <authorList>
            <person name="Furrow R.E."/>
        </authorList>
    </citation>
    <scope>NUCLEOTIDE SEQUENCE [LARGE SCALE GENOMIC DNA]</scope>
    <source>
        <strain evidence="2 3">22511_23_Filter</strain>
    </source>
</reference>
<feature type="domain" description="DUF2268" evidence="1">
    <location>
        <begin position="139"/>
        <end position="312"/>
    </location>
</feature>
<dbReference type="RefSeq" id="WP_160835221.1">
    <property type="nucleotide sequence ID" value="NZ_WMET01000001.1"/>
</dbReference>
<evidence type="ECO:0000313" key="3">
    <source>
        <dbReference type="Proteomes" id="UP000460949"/>
    </source>
</evidence>
<protein>
    <recommendedName>
        <fullName evidence="1">DUF2268 domain-containing protein</fullName>
    </recommendedName>
</protein>
<dbReference type="Proteomes" id="UP000460949">
    <property type="component" value="Unassembled WGS sequence"/>
</dbReference>
<dbReference type="AlphaFoldDB" id="A0A845DQE4"/>
<dbReference type="InterPro" id="IPR018728">
    <property type="entry name" value="DUF2268"/>
</dbReference>
<comment type="caution">
    <text evidence="2">The sequence shown here is derived from an EMBL/GenBank/DDBJ whole genome shotgun (WGS) entry which is preliminary data.</text>
</comment>
<dbReference type="EMBL" id="WMET01000001">
    <property type="protein sequence ID" value="MYL18775.1"/>
    <property type="molecule type" value="Genomic_DNA"/>
</dbReference>
<gene>
    <name evidence="2" type="ORF">GLW04_02670</name>
</gene>
<evidence type="ECO:0000313" key="2">
    <source>
        <dbReference type="EMBL" id="MYL18775.1"/>
    </source>
</evidence>
<accession>A0A845DQE4</accession>
<dbReference type="Pfam" id="PF10026">
    <property type="entry name" value="DUF2268"/>
    <property type="match status" value="1"/>
</dbReference>
<proteinExistence type="predicted"/>
<name>A0A845DQE4_9BACI</name>
<dbReference type="PROSITE" id="PS51257">
    <property type="entry name" value="PROKAR_LIPOPROTEIN"/>
    <property type="match status" value="1"/>
</dbReference>
<sequence>MRHLIIFGIALFSILIGCEEGTSNKINNQKNDAIVSTEKTSNQDEYIIEQTTENGQTLRIFSAYEYVQEYVEKAEKTDELSEQKKLWDNIVMDHIQESCLSGEHSHLVKEYVSTPPKELNKVKDDITILRASEPEKTALDALEKSADALQGQDTTVCILPRGNLDYGGVNVGAGKVSVFYFPQFSKERLKQTVAHEYHHSVWTEKFARNYEWDLLGSIIFEGKAEYFASLLYGEPVVKTYHMDDEQEKQLWNQVKDSLDSTEDDLVNTVLYGDGNEFPYSFGYITGYHIVRDYVENHPETTVEEWTKLTPEVLYDKSGYEESLK</sequence>